<keyword evidence="2" id="KW-1185">Reference proteome</keyword>
<comment type="caution">
    <text evidence="1">The sequence shown here is derived from an EMBL/GenBank/DDBJ whole genome shotgun (WGS) entry which is preliminary data.</text>
</comment>
<protein>
    <submittedName>
        <fullName evidence="1">Transposase</fullName>
    </submittedName>
</protein>
<gene>
    <name evidence="1" type="ORF">SD77_1860</name>
</gene>
<proteinExistence type="predicted"/>
<organism evidence="1 2">
    <name type="scientific">Bacillus badius</name>
    <dbReference type="NCBI Taxonomy" id="1455"/>
    <lineage>
        <taxon>Bacteria</taxon>
        <taxon>Bacillati</taxon>
        <taxon>Bacillota</taxon>
        <taxon>Bacilli</taxon>
        <taxon>Bacillales</taxon>
        <taxon>Bacillaceae</taxon>
        <taxon>Pseudobacillus</taxon>
    </lineage>
</organism>
<name>A0ABR5AQT9_BACBA</name>
<evidence type="ECO:0000313" key="1">
    <source>
        <dbReference type="EMBL" id="KIL77108.1"/>
    </source>
</evidence>
<dbReference type="EMBL" id="JXLP01000018">
    <property type="protein sequence ID" value="KIL77108.1"/>
    <property type="molecule type" value="Genomic_DNA"/>
</dbReference>
<evidence type="ECO:0000313" key="2">
    <source>
        <dbReference type="Proteomes" id="UP000031982"/>
    </source>
</evidence>
<reference evidence="1 2" key="1">
    <citation type="submission" date="2015-01" db="EMBL/GenBank/DDBJ databases">
        <title>Genome Assembly of Bacillus badius MTCC 1458.</title>
        <authorList>
            <person name="Verma A."/>
            <person name="Khatri I."/>
            <person name="Mual P."/>
            <person name="Subramanian S."/>
            <person name="Krishnamurthi S."/>
        </authorList>
    </citation>
    <scope>NUCLEOTIDE SEQUENCE [LARGE SCALE GENOMIC DNA]</scope>
    <source>
        <strain evidence="1 2">MTCC 1458</strain>
    </source>
</reference>
<accession>A0ABR5AQT9</accession>
<dbReference type="Proteomes" id="UP000031982">
    <property type="component" value="Unassembled WGS sequence"/>
</dbReference>
<sequence>MFKEAAVKFNKYNEFLLDDYLIHVPKAKNHVHLRCLKEWNRFKVISHEGETLLEDYRPYRKKRRLLPWNDILKGWLEKTRSIHDSRYFPYFPGRISEYLSVPSIELRRRRVNELLNLLVQYDIQKIHDDFYHLILQEGQEDARHPYEINWIEYDALQPSVKEGKAHE</sequence>